<feature type="coiled-coil region" evidence="1">
    <location>
        <begin position="92"/>
        <end position="123"/>
    </location>
</feature>
<name>A0A6N9T9R0_9HYPH</name>
<accession>A0A6N9T9R0</accession>
<protein>
    <submittedName>
        <fullName evidence="3">Uncharacterized protein</fullName>
    </submittedName>
</protein>
<evidence type="ECO:0000256" key="2">
    <source>
        <dbReference type="SAM" id="Phobius"/>
    </source>
</evidence>
<keyword evidence="2" id="KW-0472">Membrane</keyword>
<dbReference type="AlphaFoldDB" id="A0A6N9T9R0"/>
<evidence type="ECO:0000313" key="4">
    <source>
        <dbReference type="Proteomes" id="UP000469011"/>
    </source>
</evidence>
<gene>
    <name evidence="3" type="ORF">GTK09_21355</name>
</gene>
<keyword evidence="2" id="KW-1133">Transmembrane helix</keyword>
<evidence type="ECO:0000256" key="1">
    <source>
        <dbReference type="SAM" id="Coils"/>
    </source>
</evidence>
<keyword evidence="1" id="KW-0175">Coiled coil</keyword>
<feature type="transmembrane region" description="Helical" evidence="2">
    <location>
        <begin position="12"/>
        <end position="31"/>
    </location>
</feature>
<keyword evidence="4" id="KW-1185">Reference proteome</keyword>
<dbReference type="Proteomes" id="UP000469011">
    <property type="component" value="Unassembled WGS sequence"/>
</dbReference>
<proteinExistence type="predicted"/>
<evidence type="ECO:0000313" key="3">
    <source>
        <dbReference type="EMBL" id="NDW06965.1"/>
    </source>
</evidence>
<keyword evidence="2" id="KW-0812">Transmembrane</keyword>
<comment type="caution">
    <text evidence="3">The sequence shown here is derived from an EMBL/GenBank/DDBJ whole genome shotgun (WGS) entry which is preliminary data.</text>
</comment>
<sequence>MVDANSLPEWVLWIGGIVGVAVSTVVLKLGLKSGEATGEKVETARLDAALVDSVSVKHLAGSVEGLSSTMRELDGRMGERARDIGHQGAQQSEALNEMMRDLAREVQELRLELRQIRAELSRR</sequence>
<organism evidence="3 4">
    <name type="scientific">Jiella pacifica</name>
    <dbReference type="NCBI Taxonomy" id="2696469"/>
    <lineage>
        <taxon>Bacteria</taxon>
        <taxon>Pseudomonadati</taxon>
        <taxon>Pseudomonadota</taxon>
        <taxon>Alphaproteobacteria</taxon>
        <taxon>Hyphomicrobiales</taxon>
        <taxon>Aurantimonadaceae</taxon>
        <taxon>Jiella</taxon>
    </lineage>
</organism>
<reference evidence="3 4" key="1">
    <citation type="submission" date="2020-01" db="EMBL/GenBank/DDBJ databases">
        <title>Jiella pacifica sp. nov.</title>
        <authorList>
            <person name="Xue Z."/>
            <person name="Zhu S."/>
            <person name="Chen J."/>
            <person name="Yang J."/>
        </authorList>
    </citation>
    <scope>NUCLEOTIDE SEQUENCE [LARGE SCALE GENOMIC DNA]</scope>
    <source>
        <strain evidence="3 4">40Bstr34</strain>
    </source>
</reference>
<dbReference type="EMBL" id="JAAAMG010000022">
    <property type="protein sequence ID" value="NDW06965.1"/>
    <property type="molecule type" value="Genomic_DNA"/>
</dbReference>
<dbReference type="RefSeq" id="WP_163465422.1">
    <property type="nucleotide sequence ID" value="NZ_JAAAMG010000022.1"/>
</dbReference>